<feature type="domain" description="NYN" evidence="1">
    <location>
        <begin position="2"/>
        <end position="58"/>
    </location>
</feature>
<proteinExistence type="predicted"/>
<dbReference type="AlphaFoldDB" id="A0A1Z5HRF5"/>
<dbReference type="Proteomes" id="UP000197032">
    <property type="component" value="Unassembled WGS sequence"/>
</dbReference>
<keyword evidence="3" id="KW-1185">Reference proteome</keyword>
<evidence type="ECO:0000313" key="3">
    <source>
        <dbReference type="Proteomes" id="UP000197032"/>
    </source>
</evidence>
<gene>
    <name evidence="2" type="ORF">KKC1_10660</name>
</gene>
<dbReference type="InterPro" id="IPR021139">
    <property type="entry name" value="NYN"/>
</dbReference>
<accession>A0A1Z5HRF5</accession>
<evidence type="ECO:0000313" key="2">
    <source>
        <dbReference type="EMBL" id="GAW91905.1"/>
    </source>
</evidence>
<evidence type="ECO:0000259" key="1">
    <source>
        <dbReference type="Pfam" id="PF01936"/>
    </source>
</evidence>
<dbReference type="Pfam" id="PF01936">
    <property type="entry name" value="NYN"/>
    <property type="match status" value="1"/>
</dbReference>
<organism evidence="2 3">
    <name type="scientific">Calderihabitans maritimus</name>
    <dbReference type="NCBI Taxonomy" id="1246530"/>
    <lineage>
        <taxon>Bacteria</taxon>
        <taxon>Bacillati</taxon>
        <taxon>Bacillota</taxon>
        <taxon>Clostridia</taxon>
        <taxon>Neomoorellales</taxon>
        <taxon>Calderihabitantaceae</taxon>
        <taxon>Calderihabitans</taxon>
    </lineage>
</organism>
<name>A0A1Z5HRF5_9FIRM</name>
<dbReference type="Gene3D" id="3.40.50.1010">
    <property type="entry name" value="5'-nuclease"/>
    <property type="match status" value="1"/>
</dbReference>
<dbReference type="GO" id="GO:0004540">
    <property type="term" value="F:RNA nuclease activity"/>
    <property type="evidence" value="ECO:0007669"/>
    <property type="project" value="InterPro"/>
</dbReference>
<dbReference type="EMBL" id="BDGJ01000037">
    <property type="protein sequence ID" value="GAW91905.1"/>
    <property type="molecule type" value="Genomic_DNA"/>
</dbReference>
<comment type="caution">
    <text evidence="2">The sequence shown here is derived from an EMBL/GenBank/DDBJ whole genome shotgun (WGS) entry which is preliminary data.</text>
</comment>
<reference evidence="3" key="1">
    <citation type="journal article" date="2017" name="Appl. Environ. Microbiol.">
        <title>Genomic analysis of Calderihabitans maritimus KKC1, a thermophilic hydrogenogenic carboxydotrophic bacterium isolated from marine sediment.</title>
        <authorList>
            <person name="Omae K."/>
            <person name="Yoneda Y."/>
            <person name="Fukuyama Y."/>
            <person name="Yoshida T."/>
            <person name="Sako Y."/>
        </authorList>
    </citation>
    <scope>NUCLEOTIDE SEQUENCE [LARGE SCALE GENOMIC DNA]</scope>
    <source>
        <strain evidence="3">KKC1</strain>
    </source>
</reference>
<protein>
    <recommendedName>
        <fullName evidence="1">NYN domain-containing protein</fullName>
    </recommendedName>
</protein>
<sequence>MLSKGYKNHYDIAILISGDADFVQVVQEVKDLAKHVELAYFPNQPCYHLKQVVDKRIELNDRFLEDCWLNTTKG</sequence>